<evidence type="ECO:0000313" key="3">
    <source>
        <dbReference type="Proteomes" id="UP000070620"/>
    </source>
</evidence>
<dbReference type="Proteomes" id="UP000070620">
    <property type="component" value="Unassembled WGS sequence"/>
</dbReference>
<evidence type="ECO:0000313" key="2">
    <source>
        <dbReference type="EMBL" id="KXK59338.1"/>
    </source>
</evidence>
<proteinExistence type="predicted"/>
<keyword evidence="1" id="KW-0472">Membrane</keyword>
<dbReference type="AlphaFoldDB" id="A0A136PLU6"/>
<accession>A0A136PLU6</accession>
<dbReference type="EMBL" id="LRQV01000119">
    <property type="protein sequence ID" value="KXK59338.1"/>
    <property type="molecule type" value="Genomic_DNA"/>
</dbReference>
<evidence type="ECO:0000256" key="1">
    <source>
        <dbReference type="SAM" id="Phobius"/>
    </source>
</evidence>
<feature type="transmembrane region" description="Helical" evidence="1">
    <location>
        <begin position="6"/>
        <end position="24"/>
    </location>
</feature>
<comment type="caution">
    <text evidence="2">The sequence shown here is derived from an EMBL/GenBank/DDBJ whole genome shotgun (WGS) entry which is preliminary data.</text>
</comment>
<reference evidence="2 3" key="1">
    <citation type="submission" date="2016-01" db="EMBL/GenBank/DDBJ databases">
        <title>Whole genome sequence and analysis of Micromonospora rosaria DSM 803, which can produce antibacterial substance rosamicin.</title>
        <authorList>
            <person name="Yang H."/>
            <person name="He X."/>
            <person name="Zhu D."/>
        </authorList>
    </citation>
    <scope>NUCLEOTIDE SEQUENCE [LARGE SCALE GENOMIC DNA]</scope>
    <source>
        <strain evidence="2 3">DSM 803</strain>
    </source>
</reference>
<keyword evidence="1" id="KW-1133">Transmembrane helix</keyword>
<protein>
    <submittedName>
        <fullName evidence="2">Uncharacterized protein</fullName>
    </submittedName>
</protein>
<gene>
    <name evidence="2" type="ORF">AWW66_24830</name>
</gene>
<name>A0A136PLU6_9ACTN</name>
<keyword evidence="3" id="KW-1185">Reference proteome</keyword>
<feature type="transmembrane region" description="Helical" evidence="1">
    <location>
        <begin position="64"/>
        <end position="86"/>
    </location>
</feature>
<feature type="transmembrane region" description="Helical" evidence="1">
    <location>
        <begin position="36"/>
        <end position="58"/>
    </location>
</feature>
<sequence length="99" mass="10914">MFAVLVAANVALSVYALWQVVRGWRATRRGEARNPLFKAGVTRLLLSAALWIVVFLYTPLSHDLGPATGIVALVAVVALSLLTVLVDRRRRQVARTPHR</sequence>
<organism evidence="2 3">
    <name type="scientific">Micromonospora rosaria</name>
    <dbReference type="NCBI Taxonomy" id="47874"/>
    <lineage>
        <taxon>Bacteria</taxon>
        <taxon>Bacillati</taxon>
        <taxon>Actinomycetota</taxon>
        <taxon>Actinomycetes</taxon>
        <taxon>Micromonosporales</taxon>
        <taxon>Micromonosporaceae</taxon>
        <taxon>Micromonospora</taxon>
    </lineage>
</organism>
<keyword evidence="1" id="KW-0812">Transmembrane</keyword>